<evidence type="ECO:0000313" key="11">
    <source>
        <dbReference type="EMBL" id="PUZ43862.1"/>
    </source>
</evidence>
<keyword evidence="3" id="KW-0677">Repeat</keyword>
<dbReference type="InterPro" id="IPR032675">
    <property type="entry name" value="LRR_dom_sf"/>
</dbReference>
<dbReference type="Pfam" id="PF00931">
    <property type="entry name" value="NB-ARC"/>
    <property type="match status" value="1"/>
</dbReference>
<gene>
    <name evidence="11" type="ORF">GQ55_8G040900</name>
</gene>
<evidence type="ECO:0000256" key="1">
    <source>
        <dbReference type="ARBA" id="ARBA00008894"/>
    </source>
</evidence>
<dbReference type="Pfam" id="PF18052">
    <property type="entry name" value="Rx_N"/>
    <property type="match status" value="1"/>
</dbReference>
<evidence type="ECO:0000256" key="4">
    <source>
        <dbReference type="ARBA" id="ARBA00022741"/>
    </source>
</evidence>
<organism evidence="11 12">
    <name type="scientific">Panicum hallii var. hallii</name>
    <dbReference type="NCBI Taxonomy" id="1504633"/>
    <lineage>
        <taxon>Eukaryota</taxon>
        <taxon>Viridiplantae</taxon>
        <taxon>Streptophyta</taxon>
        <taxon>Embryophyta</taxon>
        <taxon>Tracheophyta</taxon>
        <taxon>Spermatophyta</taxon>
        <taxon>Magnoliopsida</taxon>
        <taxon>Liliopsida</taxon>
        <taxon>Poales</taxon>
        <taxon>Poaceae</taxon>
        <taxon>PACMAD clade</taxon>
        <taxon>Panicoideae</taxon>
        <taxon>Panicodae</taxon>
        <taxon>Paniceae</taxon>
        <taxon>Panicinae</taxon>
        <taxon>Panicum</taxon>
        <taxon>Panicum sect. Panicum</taxon>
    </lineage>
</organism>
<evidence type="ECO:0000259" key="10">
    <source>
        <dbReference type="Pfam" id="PF23598"/>
    </source>
</evidence>
<dbReference type="SUPFAM" id="SSF52058">
    <property type="entry name" value="L domain-like"/>
    <property type="match status" value="1"/>
</dbReference>
<evidence type="ECO:0008006" key="13">
    <source>
        <dbReference type="Google" id="ProtNLM"/>
    </source>
</evidence>
<dbReference type="InterPro" id="IPR041118">
    <property type="entry name" value="Rx_N"/>
</dbReference>
<dbReference type="InterPro" id="IPR038005">
    <property type="entry name" value="RX-like_CC"/>
</dbReference>
<dbReference type="EMBL" id="CM009756">
    <property type="protein sequence ID" value="PUZ43862.1"/>
    <property type="molecule type" value="Genomic_DNA"/>
</dbReference>
<evidence type="ECO:0000259" key="9">
    <source>
        <dbReference type="Pfam" id="PF18052"/>
    </source>
</evidence>
<evidence type="ECO:0000259" key="8">
    <source>
        <dbReference type="Pfam" id="PF00931"/>
    </source>
</evidence>
<dbReference type="AlphaFoldDB" id="A0A2T7CKL8"/>
<dbReference type="STRING" id="1504633.A0A2T7CKL8"/>
<dbReference type="InterPro" id="IPR002182">
    <property type="entry name" value="NB-ARC"/>
</dbReference>
<dbReference type="GO" id="GO:0005524">
    <property type="term" value="F:ATP binding"/>
    <property type="evidence" value="ECO:0007669"/>
    <property type="project" value="UniProtKB-KW"/>
</dbReference>
<dbReference type="PANTHER" id="PTHR36766">
    <property type="entry name" value="PLANT BROAD-SPECTRUM MILDEW RESISTANCE PROTEIN RPW8"/>
    <property type="match status" value="1"/>
</dbReference>
<dbReference type="Proteomes" id="UP000244336">
    <property type="component" value="Chromosome 8"/>
</dbReference>
<dbReference type="Gene3D" id="1.20.5.4130">
    <property type="match status" value="1"/>
</dbReference>
<dbReference type="Gramene" id="PUZ43862">
    <property type="protein sequence ID" value="PUZ43862"/>
    <property type="gene ID" value="GQ55_8G040900"/>
</dbReference>
<evidence type="ECO:0000256" key="3">
    <source>
        <dbReference type="ARBA" id="ARBA00022737"/>
    </source>
</evidence>
<dbReference type="OrthoDB" id="762143at2759"/>
<dbReference type="Gene3D" id="3.80.10.10">
    <property type="entry name" value="Ribonuclease Inhibitor"/>
    <property type="match status" value="2"/>
</dbReference>
<keyword evidence="12" id="KW-1185">Reference proteome</keyword>
<dbReference type="Gene3D" id="1.10.8.430">
    <property type="entry name" value="Helical domain of apoptotic protease-activating factors"/>
    <property type="match status" value="1"/>
</dbReference>
<dbReference type="CDD" id="cd14798">
    <property type="entry name" value="RX-CC_like"/>
    <property type="match status" value="1"/>
</dbReference>
<dbReference type="InterPro" id="IPR042197">
    <property type="entry name" value="Apaf_helical"/>
</dbReference>
<evidence type="ECO:0000256" key="7">
    <source>
        <dbReference type="ARBA" id="ARBA00023054"/>
    </source>
</evidence>
<name>A0A2T7CKL8_9POAL</name>
<dbReference type="Pfam" id="PF23598">
    <property type="entry name" value="LRR_14"/>
    <property type="match status" value="1"/>
</dbReference>
<dbReference type="PRINTS" id="PR00364">
    <property type="entry name" value="DISEASERSIST"/>
</dbReference>
<dbReference type="PANTHER" id="PTHR36766:SF36">
    <property type="entry name" value="AAA+ ATPASE DOMAIN-CONTAINING PROTEIN"/>
    <property type="match status" value="1"/>
</dbReference>
<feature type="domain" description="Disease resistance N-terminal" evidence="9">
    <location>
        <begin position="10"/>
        <end position="87"/>
    </location>
</feature>
<keyword evidence="6" id="KW-0067">ATP-binding</keyword>
<evidence type="ECO:0000256" key="2">
    <source>
        <dbReference type="ARBA" id="ARBA00022614"/>
    </source>
</evidence>
<dbReference type="InterPro" id="IPR027417">
    <property type="entry name" value="P-loop_NTPase"/>
</dbReference>
<evidence type="ECO:0000256" key="5">
    <source>
        <dbReference type="ARBA" id="ARBA00022821"/>
    </source>
</evidence>
<sequence>MAGVLDALASYVQNMLVEMAKEEVSMLLGVSGEIDKMGVKLADLKNFLADADRSNITDQSVQAWVRELRDTMHEATNILDLCQLKVITTGNAVFAKVQAGTWGALTPLLFCMRNPLHAHDIGNRIKNLNRRLDDIKARSTSFNFVNLSPYDDCGRKEVSAYPSTIETTGGLDESGLVVMVFAIVGVGGIGKTTLAKKIFNNDIIQQEFTKKIWLSVNMDSNDIEILRRAITEAGGDHHIAGNTKATLERTLIEALKGHKTLLILDDVWDNRAWDGVLRTPLVNATLAHDIRILITTRHDRIARGMMAEKPCHHANKLEPEDAWLLLKKQVVGNENEEAQMELLKDIGMEIIEKCDSLPLAVKVMGGLLRQKRTSRRDWKNIRNDSIWSVSQMPEELNYAIYLSYEDLSSSLKPCFLHYSLLPKSGVFSTDEIIGMWISEGFIQRNLVEPNMRYIDQRVCDMHDVVRSFAHYVARHEALVAHNKEIDIADKANSQKFLRLSLETRGSESDELRVNTISSAYKNQARYLSIIGTKTSRLPENIGKMKLLQYINVYGCKRLVKLPCSIAKLQHLRFLCLGGTGVSSIPKGFHGLSNLRILYGFPVHMNGDRCSLEELGPLSQLAALSISGLENVPSSSFATKARIGEKVRLSYLVLECTSRIGHDGQLVKDEEGIPEEQQRQIEEVFNELRPPSGLESLTIEGYFGQRLPSWMMSTAVVPLWSLRILGMHDLACCTELPNGLCQLHYLELLQVVRAPAIKRVGPEFLEPNHHCLNRSQARVPFRRLYELNFIGMVKWEVWEWEAQVKAMPALEELKLQKCKLRRMPPGLAFHARALKKLCILGVKHLSSLENFASVVHLDVFRNIDLERISNLAKLQKLVISECPKMKILEGLPALQRLELHDYDMETVPKYLQDVKPRNLLLDCSLSLLTSIAA</sequence>
<evidence type="ECO:0000256" key="6">
    <source>
        <dbReference type="ARBA" id="ARBA00022840"/>
    </source>
</evidence>
<evidence type="ECO:0000313" key="12">
    <source>
        <dbReference type="Proteomes" id="UP000244336"/>
    </source>
</evidence>
<dbReference type="Gene3D" id="3.40.50.300">
    <property type="entry name" value="P-loop containing nucleotide triphosphate hydrolases"/>
    <property type="match status" value="1"/>
</dbReference>
<dbReference type="GO" id="GO:0051707">
    <property type="term" value="P:response to other organism"/>
    <property type="evidence" value="ECO:0007669"/>
    <property type="project" value="UniProtKB-ARBA"/>
</dbReference>
<dbReference type="InterPro" id="IPR055414">
    <property type="entry name" value="LRR_R13L4/SHOC2-like"/>
</dbReference>
<dbReference type="GO" id="GO:0043531">
    <property type="term" value="F:ADP binding"/>
    <property type="evidence" value="ECO:0007669"/>
    <property type="project" value="InterPro"/>
</dbReference>
<dbReference type="SUPFAM" id="SSF52540">
    <property type="entry name" value="P-loop containing nucleoside triphosphate hydrolases"/>
    <property type="match status" value="1"/>
</dbReference>
<reference evidence="11 12" key="1">
    <citation type="submission" date="2018-04" db="EMBL/GenBank/DDBJ databases">
        <title>WGS assembly of Panicum hallii var. hallii HAL2.</title>
        <authorList>
            <person name="Lovell J."/>
            <person name="Jenkins J."/>
            <person name="Lowry D."/>
            <person name="Mamidi S."/>
            <person name="Sreedasyam A."/>
            <person name="Weng X."/>
            <person name="Barry K."/>
            <person name="Bonette J."/>
            <person name="Campitelli B."/>
            <person name="Daum C."/>
            <person name="Gordon S."/>
            <person name="Gould B."/>
            <person name="Lipzen A."/>
            <person name="MacQueen A."/>
            <person name="Palacio-Mejia J."/>
            <person name="Plott C."/>
            <person name="Shakirov E."/>
            <person name="Shu S."/>
            <person name="Yoshinaga Y."/>
            <person name="Zane M."/>
            <person name="Rokhsar D."/>
            <person name="Grimwood J."/>
            <person name="Schmutz J."/>
            <person name="Juenger T."/>
        </authorList>
    </citation>
    <scope>NUCLEOTIDE SEQUENCE [LARGE SCALE GENOMIC DNA]</scope>
    <source>
        <strain evidence="12">cv. HAL2</strain>
    </source>
</reference>
<feature type="domain" description="NB-ARC" evidence="8">
    <location>
        <begin position="178"/>
        <end position="334"/>
    </location>
</feature>
<keyword evidence="7" id="KW-0175">Coiled coil</keyword>
<proteinExistence type="inferred from homology"/>
<comment type="similarity">
    <text evidence="1">Belongs to the disease resistance NB-LRR family.</text>
</comment>
<keyword evidence="4" id="KW-0547">Nucleotide-binding</keyword>
<feature type="domain" description="Disease resistance R13L4/SHOC-2-like LRR" evidence="10">
    <location>
        <begin position="481"/>
        <end position="851"/>
    </location>
</feature>
<protein>
    <recommendedName>
        <fullName evidence="13">AAA+ ATPase domain-containing protein</fullName>
    </recommendedName>
</protein>
<keyword evidence="2" id="KW-0433">Leucine-rich repeat</keyword>
<dbReference type="GO" id="GO:0006952">
    <property type="term" value="P:defense response"/>
    <property type="evidence" value="ECO:0007669"/>
    <property type="project" value="UniProtKB-KW"/>
</dbReference>
<keyword evidence="5" id="KW-0611">Plant defense</keyword>
<accession>A0A2T7CKL8</accession>